<evidence type="ECO:0000313" key="1">
    <source>
        <dbReference type="Proteomes" id="UP000504635"/>
    </source>
</evidence>
<dbReference type="AlphaFoldDB" id="A0A6J2Y6Z9"/>
<dbReference type="OrthoDB" id="1728974at2759"/>
<dbReference type="GeneID" id="115885012"/>
<organism evidence="1 2">
    <name type="scientific">Sitophilus oryzae</name>
    <name type="common">Rice weevil</name>
    <name type="synonym">Curculio oryzae</name>
    <dbReference type="NCBI Taxonomy" id="7048"/>
    <lineage>
        <taxon>Eukaryota</taxon>
        <taxon>Metazoa</taxon>
        <taxon>Ecdysozoa</taxon>
        <taxon>Arthropoda</taxon>
        <taxon>Hexapoda</taxon>
        <taxon>Insecta</taxon>
        <taxon>Pterygota</taxon>
        <taxon>Neoptera</taxon>
        <taxon>Endopterygota</taxon>
        <taxon>Coleoptera</taxon>
        <taxon>Polyphaga</taxon>
        <taxon>Cucujiformia</taxon>
        <taxon>Curculionidae</taxon>
        <taxon>Dryophthorinae</taxon>
        <taxon>Sitophilus</taxon>
    </lineage>
</organism>
<proteinExistence type="predicted"/>
<dbReference type="InParanoid" id="A0A6J2Y6Z9"/>
<name>A0A6J2Y6Z9_SITOR</name>
<reference evidence="2" key="1">
    <citation type="submission" date="2025-08" db="UniProtKB">
        <authorList>
            <consortium name="RefSeq"/>
        </authorList>
    </citation>
    <scope>IDENTIFICATION</scope>
    <source>
        <tissue evidence="2">Gonads</tissue>
    </source>
</reference>
<dbReference type="RefSeq" id="XP_030759613.1">
    <property type="nucleotide sequence ID" value="XM_030903753.1"/>
</dbReference>
<gene>
    <name evidence="2" type="primary">LOC115885012</name>
</gene>
<sequence>MLIILADVDKIRDRDDIDTIVSAEIPDPTESPQLHKIVLRHMVHGLCGTVNPSSPCMVDGKCSKEYPKPVQVVTVSNSDSYPKYRRRNTSAIYKTAGGLEVSNQWIVPYNPYLSLKYNCHINVEVCASVKSVKYLFKYVYKGHDDANVEIKELSHDEVSTYVDTRYVSAPEAAWRILAKPMHHQSHNIIRLAVHLPNQQTLYFRPDTAQDAVNNISMTTSILTAWYLLNESSPNARRFYYQEIPEKYSWFQ</sequence>
<protein>
    <submittedName>
        <fullName evidence="2">Uncharacterized protein LOC115885012</fullName>
    </submittedName>
</protein>
<keyword evidence="1" id="KW-1185">Reference proteome</keyword>
<dbReference type="KEGG" id="soy:115885012"/>
<dbReference type="Proteomes" id="UP000504635">
    <property type="component" value="Unplaced"/>
</dbReference>
<accession>A0A6J2Y6Z9</accession>
<dbReference type="PANTHER" id="PTHR10492:SF57">
    <property type="entry name" value="ATP-DEPENDENT DNA HELICASE"/>
    <property type="match status" value="1"/>
</dbReference>
<evidence type="ECO:0000313" key="2">
    <source>
        <dbReference type="RefSeq" id="XP_030759613.1"/>
    </source>
</evidence>
<dbReference type="PANTHER" id="PTHR10492">
    <property type="match status" value="1"/>
</dbReference>